<dbReference type="AlphaFoldDB" id="A0A6B3N4Q2"/>
<feature type="transmembrane region" description="Helical" evidence="1">
    <location>
        <begin position="12"/>
        <end position="31"/>
    </location>
</feature>
<dbReference type="EMBL" id="JAAHFQ010000246">
    <property type="protein sequence ID" value="NER28676.1"/>
    <property type="molecule type" value="Genomic_DNA"/>
</dbReference>
<organism evidence="2">
    <name type="scientific">Symploca sp. SIO1C4</name>
    <dbReference type="NCBI Taxonomy" id="2607765"/>
    <lineage>
        <taxon>Bacteria</taxon>
        <taxon>Bacillati</taxon>
        <taxon>Cyanobacteriota</taxon>
        <taxon>Cyanophyceae</taxon>
        <taxon>Coleofasciculales</taxon>
        <taxon>Coleofasciculaceae</taxon>
        <taxon>Symploca</taxon>
    </lineage>
</organism>
<evidence type="ECO:0000256" key="1">
    <source>
        <dbReference type="SAM" id="Phobius"/>
    </source>
</evidence>
<accession>A0A6B3N4Q2</accession>
<name>A0A6B3N4Q2_9CYAN</name>
<keyword evidence="1" id="KW-1133">Transmembrane helix</keyword>
<protein>
    <submittedName>
        <fullName evidence="2">Uncharacterized protein</fullName>
    </submittedName>
</protein>
<gene>
    <name evidence="2" type="ORF">F6J89_13840</name>
</gene>
<keyword evidence="1" id="KW-0472">Membrane</keyword>
<evidence type="ECO:0000313" key="2">
    <source>
        <dbReference type="EMBL" id="NER28676.1"/>
    </source>
</evidence>
<sequence>MNQQLSVIPWTKIGLVLIGGMVVWSTSFRAYHRWRIRDGWCARYHPDGSQEIFYGAQCQKFNYNPKPKASSN</sequence>
<reference evidence="2" key="1">
    <citation type="submission" date="2019-11" db="EMBL/GenBank/DDBJ databases">
        <title>Genomic insights into an expanded diversity of filamentous marine cyanobacteria reveals the extraordinary biosynthetic potential of Moorea and Okeania.</title>
        <authorList>
            <person name="Ferreira Leao T."/>
            <person name="Wang M."/>
            <person name="Moss N."/>
            <person name="Da Silva R."/>
            <person name="Sanders J."/>
            <person name="Nurk S."/>
            <person name="Gurevich A."/>
            <person name="Humphrey G."/>
            <person name="Reher R."/>
            <person name="Zhu Q."/>
            <person name="Belda-Ferre P."/>
            <person name="Glukhov E."/>
            <person name="Rex R."/>
            <person name="Dorrestein P.C."/>
            <person name="Knight R."/>
            <person name="Pevzner P."/>
            <person name="Gerwick W.H."/>
            <person name="Gerwick L."/>
        </authorList>
    </citation>
    <scope>NUCLEOTIDE SEQUENCE</scope>
    <source>
        <strain evidence="2">SIO1C4</strain>
    </source>
</reference>
<keyword evidence="1" id="KW-0812">Transmembrane</keyword>
<proteinExistence type="predicted"/>
<comment type="caution">
    <text evidence="2">The sequence shown here is derived from an EMBL/GenBank/DDBJ whole genome shotgun (WGS) entry which is preliminary data.</text>
</comment>